<gene>
    <name evidence="1" type="ORF">MNOR_LOCUS5572</name>
</gene>
<dbReference type="EMBL" id="CAXKWB010002169">
    <property type="protein sequence ID" value="CAL4066325.1"/>
    <property type="molecule type" value="Genomic_DNA"/>
</dbReference>
<sequence length="113" mass="12827">MYKGPLLLFLIIESPGPTLHWHPILHFPMYNPYMTSEIAFYSTSERTIRAGKWLLSRVCPIVPEEVALVKEGFATVRTDTATTKLLPYYSSRIVHRSCPLLAIITNALSVRHA</sequence>
<accession>A0AAV2PXM2</accession>
<protein>
    <submittedName>
        <fullName evidence="1">Uncharacterized protein</fullName>
    </submittedName>
</protein>
<organism evidence="1 2">
    <name type="scientific">Meganyctiphanes norvegica</name>
    <name type="common">Northern krill</name>
    <name type="synonym">Thysanopoda norvegica</name>
    <dbReference type="NCBI Taxonomy" id="48144"/>
    <lineage>
        <taxon>Eukaryota</taxon>
        <taxon>Metazoa</taxon>
        <taxon>Ecdysozoa</taxon>
        <taxon>Arthropoda</taxon>
        <taxon>Crustacea</taxon>
        <taxon>Multicrustacea</taxon>
        <taxon>Malacostraca</taxon>
        <taxon>Eumalacostraca</taxon>
        <taxon>Eucarida</taxon>
        <taxon>Euphausiacea</taxon>
        <taxon>Euphausiidae</taxon>
        <taxon>Meganyctiphanes</taxon>
    </lineage>
</organism>
<comment type="caution">
    <text evidence="1">The sequence shown here is derived from an EMBL/GenBank/DDBJ whole genome shotgun (WGS) entry which is preliminary data.</text>
</comment>
<dbReference type="Proteomes" id="UP001497623">
    <property type="component" value="Unassembled WGS sequence"/>
</dbReference>
<dbReference type="AlphaFoldDB" id="A0AAV2PXM2"/>
<evidence type="ECO:0000313" key="2">
    <source>
        <dbReference type="Proteomes" id="UP001497623"/>
    </source>
</evidence>
<proteinExistence type="predicted"/>
<reference evidence="1 2" key="1">
    <citation type="submission" date="2024-05" db="EMBL/GenBank/DDBJ databases">
        <authorList>
            <person name="Wallberg A."/>
        </authorList>
    </citation>
    <scope>NUCLEOTIDE SEQUENCE [LARGE SCALE GENOMIC DNA]</scope>
</reference>
<name>A0AAV2PXM2_MEGNR</name>
<evidence type="ECO:0000313" key="1">
    <source>
        <dbReference type="EMBL" id="CAL4066325.1"/>
    </source>
</evidence>
<feature type="non-terminal residue" evidence="1">
    <location>
        <position position="113"/>
    </location>
</feature>
<keyword evidence="2" id="KW-1185">Reference proteome</keyword>